<evidence type="ECO:0000313" key="4">
    <source>
        <dbReference type="Proteomes" id="UP000515163"/>
    </source>
</evidence>
<dbReference type="GO" id="GO:0004500">
    <property type="term" value="F:dopamine beta-monooxygenase activity"/>
    <property type="evidence" value="ECO:0007669"/>
    <property type="project" value="InterPro"/>
</dbReference>
<dbReference type="InterPro" id="IPR000945">
    <property type="entry name" value="DBH-like"/>
</dbReference>
<feature type="compositionally biased region" description="Low complexity" evidence="1">
    <location>
        <begin position="184"/>
        <end position="194"/>
    </location>
</feature>
<dbReference type="InterPro" id="IPR005018">
    <property type="entry name" value="DOMON_domain"/>
</dbReference>
<proteinExistence type="predicted"/>
<dbReference type="AlphaFoldDB" id="A0A6P8HF57"/>
<dbReference type="InParanoid" id="A0A6P8HF57"/>
<dbReference type="GO" id="GO:0006589">
    <property type="term" value="P:octopamine biosynthetic process"/>
    <property type="evidence" value="ECO:0007669"/>
    <property type="project" value="TreeGrafter"/>
</dbReference>
<accession>A0A6P8HF57</accession>
<gene>
    <name evidence="5" type="primary">LOC116291339</name>
</gene>
<dbReference type="GeneID" id="116291339"/>
<reference evidence="5" key="1">
    <citation type="submission" date="2025-08" db="UniProtKB">
        <authorList>
            <consortium name="RefSeq"/>
        </authorList>
    </citation>
    <scope>IDENTIFICATION</scope>
    <source>
        <tissue evidence="5">Tentacle</tissue>
    </source>
</reference>
<dbReference type="OrthoDB" id="10003276at2759"/>
<feature type="domain" description="DOMON" evidence="3">
    <location>
        <begin position="38"/>
        <end position="156"/>
    </location>
</feature>
<dbReference type="KEGG" id="aten:116291339"/>
<dbReference type="GO" id="GO:0042420">
    <property type="term" value="P:dopamine catabolic process"/>
    <property type="evidence" value="ECO:0007669"/>
    <property type="project" value="TreeGrafter"/>
</dbReference>
<dbReference type="PANTHER" id="PTHR10157">
    <property type="entry name" value="DOPAMINE BETA HYDROXYLASE RELATED"/>
    <property type="match status" value="1"/>
</dbReference>
<keyword evidence="4" id="KW-1185">Reference proteome</keyword>
<dbReference type="CDD" id="cd09631">
    <property type="entry name" value="DOMON_DOH"/>
    <property type="match status" value="1"/>
</dbReference>
<dbReference type="RefSeq" id="XP_031554371.1">
    <property type="nucleotide sequence ID" value="XM_031698511.1"/>
</dbReference>
<evidence type="ECO:0000256" key="1">
    <source>
        <dbReference type="SAM" id="MobiDB-lite"/>
    </source>
</evidence>
<dbReference type="Proteomes" id="UP000515163">
    <property type="component" value="Unplaced"/>
</dbReference>
<feature type="signal peptide" evidence="2">
    <location>
        <begin position="1"/>
        <end position="20"/>
    </location>
</feature>
<evidence type="ECO:0000259" key="3">
    <source>
        <dbReference type="PROSITE" id="PS50836"/>
    </source>
</evidence>
<name>A0A6P8HF57_ACTTE</name>
<evidence type="ECO:0000313" key="5">
    <source>
        <dbReference type="RefSeq" id="XP_031554371.1"/>
    </source>
</evidence>
<evidence type="ECO:0000256" key="2">
    <source>
        <dbReference type="SAM" id="SignalP"/>
    </source>
</evidence>
<dbReference type="Pfam" id="PF03351">
    <property type="entry name" value="DOMON"/>
    <property type="match status" value="1"/>
</dbReference>
<organism evidence="4 5">
    <name type="scientific">Actinia tenebrosa</name>
    <name type="common">Australian red waratah sea anemone</name>
    <dbReference type="NCBI Taxonomy" id="6105"/>
    <lineage>
        <taxon>Eukaryota</taxon>
        <taxon>Metazoa</taxon>
        <taxon>Cnidaria</taxon>
        <taxon>Anthozoa</taxon>
        <taxon>Hexacorallia</taxon>
        <taxon>Actiniaria</taxon>
        <taxon>Actiniidae</taxon>
        <taxon>Actinia</taxon>
    </lineage>
</organism>
<dbReference type="InterPro" id="IPR045266">
    <property type="entry name" value="DOH_DOMON"/>
</dbReference>
<dbReference type="PANTHER" id="PTHR10157:SF23">
    <property type="entry name" value="MOXD1 HOMOLOG 1"/>
    <property type="match status" value="1"/>
</dbReference>
<dbReference type="GO" id="GO:0030667">
    <property type="term" value="C:secretory granule membrane"/>
    <property type="evidence" value="ECO:0007669"/>
    <property type="project" value="TreeGrafter"/>
</dbReference>
<keyword evidence="2" id="KW-0732">Signal</keyword>
<feature type="chain" id="PRO_5027670448" evidence="2">
    <location>
        <begin position="21"/>
        <end position="225"/>
    </location>
</feature>
<sequence>MFAILGTLVVVFAFSVPSQAALSDEYQNEERLSAINESDCMLYWTYDKTDSTISFAAKARTSGWVGLGFTSKIDNTTTYDVVRGSDDDLTKKKEIYDFHAVGKQTPVNDTQQNLIEKSVAENNYYTTIKFKRALDTKDSNDTVIKPGPMIVVWSYGNIEELESTYKEMGYKTVTLIPEEQKNDTTSSTATPETTNGPVSKAVVRQDSWQLLALSAILFIVPALRP</sequence>
<protein>
    <submittedName>
        <fullName evidence="5">DBH-like monooxygenase protein 2 homolog</fullName>
    </submittedName>
</protein>
<dbReference type="GO" id="GO:0042421">
    <property type="term" value="P:norepinephrine biosynthetic process"/>
    <property type="evidence" value="ECO:0007669"/>
    <property type="project" value="TreeGrafter"/>
</dbReference>
<dbReference type="PROSITE" id="PS50836">
    <property type="entry name" value="DOMON"/>
    <property type="match status" value="1"/>
</dbReference>
<feature type="region of interest" description="Disordered" evidence="1">
    <location>
        <begin position="177"/>
        <end position="198"/>
    </location>
</feature>
<dbReference type="GO" id="GO:0005615">
    <property type="term" value="C:extracellular space"/>
    <property type="evidence" value="ECO:0007669"/>
    <property type="project" value="TreeGrafter"/>
</dbReference>